<accession>A0A3B1BX67</accession>
<dbReference type="EMBL" id="UOGE01000003">
    <property type="protein sequence ID" value="VAX16078.1"/>
    <property type="molecule type" value="Genomic_DNA"/>
</dbReference>
<protein>
    <submittedName>
        <fullName evidence="1">Uncharacterized protein</fullName>
    </submittedName>
</protein>
<proteinExistence type="predicted"/>
<gene>
    <name evidence="1" type="ORF">MNBD_NITROSPINAE02-76</name>
</gene>
<reference evidence="1" key="1">
    <citation type="submission" date="2018-06" db="EMBL/GenBank/DDBJ databases">
        <authorList>
            <person name="Zhirakovskaya E."/>
        </authorList>
    </citation>
    <scope>NUCLEOTIDE SEQUENCE</scope>
</reference>
<name>A0A3B1BX67_9ZZZZ</name>
<evidence type="ECO:0000313" key="1">
    <source>
        <dbReference type="EMBL" id="VAX16078.1"/>
    </source>
</evidence>
<sequence length="170" mass="19158">MLLIKWLWFVLCVSILAAPLITGDGAYAGVKPETPQKTVVARWDVKLVESGKYCFSQAKLFPGLCVNARSTVEIPVALDWRDSPGNKDIGLFTFKTANEKDGSTYAEHMTAIIDKRAKKVIAQAPLKGYFVGGYWEDEFALENWYEWKWTKNHITVIGEEEGVLLDIDLK</sequence>
<organism evidence="1">
    <name type="scientific">hydrothermal vent metagenome</name>
    <dbReference type="NCBI Taxonomy" id="652676"/>
    <lineage>
        <taxon>unclassified sequences</taxon>
        <taxon>metagenomes</taxon>
        <taxon>ecological metagenomes</taxon>
    </lineage>
</organism>
<dbReference type="AlphaFoldDB" id="A0A3B1BX67"/>